<comment type="caution">
    <text evidence="1">The sequence shown here is derived from an EMBL/GenBank/DDBJ whole genome shotgun (WGS) entry which is preliminary data.</text>
</comment>
<dbReference type="Gene3D" id="2.60.120.1140">
    <property type="entry name" value="Protein of unknown function DUF192"/>
    <property type="match status" value="1"/>
</dbReference>
<dbReference type="AlphaFoldDB" id="A0A1F6CWL9"/>
<reference evidence="1 2" key="1">
    <citation type="journal article" date="2016" name="Nat. Commun.">
        <title>Thousands of microbial genomes shed light on interconnected biogeochemical processes in an aquifer system.</title>
        <authorList>
            <person name="Anantharaman K."/>
            <person name="Brown C.T."/>
            <person name="Hug L.A."/>
            <person name="Sharon I."/>
            <person name="Castelle C.J."/>
            <person name="Probst A.J."/>
            <person name="Thomas B.C."/>
            <person name="Singh A."/>
            <person name="Wilkins M.J."/>
            <person name="Karaoz U."/>
            <person name="Brodie E.L."/>
            <person name="Williams K.H."/>
            <person name="Hubbard S.S."/>
            <person name="Banfield J.F."/>
        </authorList>
    </citation>
    <scope>NUCLEOTIDE SEQUENCE [LARGE SCALE GENOMIC DNA]</scope>
</reference>
<dbReference type="InterPro" id="IPR038695">
    <property type="entry name" value="Saro_0823-like_sf"/>
</dbReference>
<name>A0A1F6CWL9_9BACT</name>
<accession>A0A1F6CWL9</accession>
<evidence type="ECO:0000313" key="1">
    <source>
        <dbReference type="EMBL" id="OGG53558.1"/>
    </source>
</evidence>
<dbReference type="STRING" id="1798480.A2851_03835"/>
<dbReference type="EMBL" id="MFKT01000010">
    <property type="protein sequence ID" value="OGG53558.1"/>
    <property type="molecule type" value="Genomic_DNA"/>
</dbReference>
<organism evidence="1 2">
    <name type="scientific">Candidatus Kaiserbacteria bacterium RIFCSPHIGHO2_01_FULL_53_29</name>
    <dbReference type="NCBI Taxonomy" id="1798480"/>
    <lineage>
        <taxon>Bacteria</taxon>
        <taxon>Candidatus Kaiseribacteriota</taxon>
    </lineage>
</organism>
<evidence type="ECO:0000313" key="2">
    <source>
        <dbReference type="Proteomes" id="UP000176863"/>
    </source>
</evidence>
<sequence length="138" mass="14904">MLAYVHTPASEVGSATLRTIHLKGESVRISVADTDALRQLGLGGRAGLAPDEGMLFVFPRDGKYAFWMKDMRFSIDILWLSAPSTSSGQATVVYIAQNISPDTYPKDFVSTAPARYVLELPAGYAASHSIKVGDIVQL</sequence>
<proteinExistence type="predicted"/>
<dbReference type="PANTHER" id="PTHR37953">
    <property type="entry name" value="UPF0127 PROTEIN MJ1496"/>
    <property type="match status" value="1"/>
</dbReference>
<gene>
    <name evidence="1" type="ORF">A2851_03835</name>
</gene>
<dbReference type="InterPro" id="IPR003795">
    <property type="entry name" value="DUF192"/>
</dbReference>
<protein>
    <recommendedName>
        <fullName evidence="3">DUF192 domain-containing protein</fullName>
    </recommendedName>
</protein>
<dbReference type="Proteomes" id="UP000176863">
    <property type="component" value="Unassembled WGS sequence"/>
</dbReference>
<dbReference type="PANTHER" id="PTHR37953:SF1">
    <property type="entry name" value="UPF0127 PROTEIN MJ1496"/>
    <property type="match status" value="1"/>
</dbReference>
<evidence type="ECO:0008006" key="3">
    <source>
        <dbReference type="Google" id="ProtNLM"/>
    </source>
</evidence>
<dbReference type="Pfam" id="PF02643">
    <property type="entry name" value="DUF192"/>
    <property type="match status" value="1"/>
</dbReference>